<proteinExistence type="predicted"/>
<organism evidence="1">
    <name type="scientific">marine sediment metagenome</name>
    <dbReference type="NCBI Taxonomy" id="412755"/>
    <lineage>
        <taxon>unclassified sequences</taxon>
        <taxon>metagenomes</taxon>
        <taxon>ecological metagenomes</taxon>
    </lineage>
</organism>
<evidence type="ECO:0000313" key="1">
    <source>
        <dbReference type="EMBL" id="KKL69400.1"/>
    </source>
</evidence>
<protein>
    <submittedName>
        <fullName evidence="1">Uncharacterized protein</fullName>
    </submittedName>
</protein>
<name>A0A0F9GIY2_9ZZZZ</name>
<dbReference type="EMBL" id="LAZR01026220">
    <property type="protein sequence ID" value="KKL69400.1"/>
    <property type="molecule type" value="Genomic_DNA"/>
</dbReference>
<gene>
    <name evidence="1" type="ORF">LCGC14_2115340</name>
</gene>
<accession>A0A0F9GIY2</accession>
<comment type="caution">
    <text evidence="1">The sequence shown here is derived from an EMBL/GenBank/DDBJ whole genome shotgun (WGS) entry which is preliminary data.</text>
</comment>
<reference evidence="1" key="1">
    <citation type="journal article" date="2015" name="Nature">
        <title>Complex archaea that bridge the gap between prokaryotes and eukaryotes.</title>
        <authorList>
            <person name="Spang A."/>
            <person name="Saw J.H."/>
            <person name="Jorgensen S.L."/>
            <person name="Zaremba-Niedzwiedzka K."/>
            <person name="Martijn J."/>
            <person name="Lind A.E."/>
            <person name="van Eijk R."/>
            <person name="Schleper C."/>
            <person name="Guy L."/>
            <person name="Ettema T.J."/>
        </authorList>
    </citation>
    <scope>NUCLEOTIDE SEQUENCE</scope>
</reference>
<sequence>MNWLFEKLESRINGLITRRILVFHDALVRRGQIPEAPKESGPKAETSASA</sequence>
<dbReference type="AlphaFoldDB" id="A0A0F9GIY2"/>